<evidence type="ECO:0000256" key="2">
    <source>
        <dbReference type="ARBA" id="ARBA00022723"/>
    </source>
</evidence>
<comment type="caution">
    <text evidence="9">The sequence shown here is derived from an EMBL/GenBank/DDBJ whole genome shotgun (WGS) entry which is preliminary data.</text>
</comment>
<dbReference type="CDD" id="cd07332">
    <property type="entry name" value="M48C_Oma1_like"/>
    <property type="match status" value="1"/>
</dbReference>
<evidence type="ECO:0000256" key="3">
    <source>
        <dbReference type="ARBA" id="ARBA00022801"/>
    </source>
</evidence>
<dbReference type="PANTHER" id="PTHR22726">
    <property type="entry name" value="METALLOENDOPEPTIDASE OMA1"/>
    <property type="match status" value="1"/>
</dbReference>
<keyword evidence="4 6" id="KW-0862">Zinc</keyword>
<dbReference type="Pfam" id="PF01435">
    <property type="entry name" value="Peptidase_M48"/>
    <property type="match status" value="1"/>
</dbReference>
<dbReference type="GO" id="GO:0046872">
    <property type="term" value="F:metal ion binding"/>
    <property type="evidence" value="ECO:0007669"/>
    <property type="project" value="UniProtKB-KW"/>
</dbReference>
<evidence type="ECO:0000313" key="10">
    <source>
        <dbReference type="Proteomes" id="UP000268553"/>
    </source>
</evidence>
<evidence type="ECO:0000313" key="9">
    <source>
        <dbReference type="EMBL" id="RRQ51460.1"/>
    </source>
</evidence>
<dbReference type="EMBL" id="RWJI01000001">
    <property type="protein sequence ID" value="RRQ51460.1"/>
    <property type="molecule type" value="Genomic_DNA"/>
</dbReference>
<accession>A0A3R8RS94</accession>
<organism evidence="9 10">
    <name type="scientific">Sphingorhabdus wooponensis</name>
    <dbReference type="NCBI Taxonomy" id="940136"/>
    <lineage>
        <taxon>Bacteria</taxon>
        <taxon>Pseudomonadati</taxon>
        <taxon>Pseudomonadota</taxon>
        <taxon>Alphaproteobacteria</taxon>
        <taxon>Sphingomonadales</taxon>
        <taxon>Sphingomonadaceae</taxon>
        <taxon>Sphingorhabdus</taxon>
    </lineage>
</organism>
<comment type="cofactor">
    <cofactor evidence="6">
        <name>Zn(2+)</name>
        <dbReference type="ChEBI" id="CHEBI:29105"/>
    </cofactor>
    <text evidence="6">Binds 1 zinc ion per subunit.</text>
</comment>
<keyword evidence="2" id="KW-0479">Metal-binding</keyword>
<sequence>MSTFFTAAHYDGQKAVKRAVEVEVMGPQFYVVENAWRSGPFAFADVAYVTKQGDADVYGLAGHDGWRLILSGPIPADLSAMLPAPRKYGGWVDRLGLGKAAIAFALTSAAAVAVVLFSPQWLAPLIPDSVDDSLGDALVGDFGGRFCHTPAGDAALQKLVASLDDAPQDLRVEVANIDMLNAVALPGGNVILFDGLLKQARSPDEVAGVLAHEIGHVRERHVMQALLRQMGLAVVLGGVDGNSGALVNNMLAMSYSRDAEAEADAYAMQALGSANISPVGTASFFDRLSQLDGSAGVVKDNAGITGYLSSHPLSASRKDAFEKSIVKGKNYKPALTPTEWTELKTMCAQDREAKSGLGFDFN</sequence>
<dbReference type="RefSeq" id="WP_125229475.1">
    <property type="nucleotide sequence ID" value="NZ_RWJI01000001.1"/>
</dbReference>
<dbReference type="InterPro" id="IPR001915">
    <property type="entry name" value="Peptidase_M48"/>
</dbReference>
<dbReference type="Proteomes" id="UP000268553">
    <property type="component" value="Unassembled WGS sequence"/>
</dbReference>
<keyword evidence="1 6" id="KW-0645">Protease</keyword>
<name>A0A3R8RS94_9SPHN</name>
<dbReference type="InterPro" id="IPR051156">
    <property type="entry name" value="Mito/Outer_Membr_Metalloprot"/>
</dbReference>
<gene>
    <name evidence="9" type="ORF">D7D48_00710</name>
</gene>
<keyword evidence="7" id="KW-1133">Transmembrane helix</keyword>
<dbReference type="AlphaFoldDB" id="A0A3R8RS94"/>
<keyword evidence="7" id="KW-0812">Transmembrane</keyword>
<evidence type="ECO:0000256" key="1">
    <source>
        <dbReference type="ARBA" id="ARBA00022670"/>
    </source>
</evidence>
<dbReference type="Gene3D" id="3.30.2010.10">
    <property type="entry name" value="Metalloproteases ('zincins'), catalytic domain"/>
    <property type="match status" value="1"/>
</dbReference>
<comment type="similarity">
    <text evidence="6">Belongs to the peptidase M48 family.</text>
</comment>
<evidence type="ECO:0000259" key="8">
    <source>
        <dbReference type="Pfam" id="PF01435"/>
    </source>
</evidence>
<evidence type="ECO:0000256" key="5">
    <source>
        <dbReference type="ARBA" id="ARBA00023049"/>
    </source>
</evidence>
<keyword evidence="5 6" id="KW-0482">Metalloprotease</keyword>
<proteinExistence type="inferred from homology"/>
<protein>
    <submittedName>
        <fullName evidence="9">M48 family metallopeptidase</fullName>
    </submittedName>
</protein>
<feature type="domain" description="Peptidase M48" evidence="8">
    <location>
        <begin position="167"/>
        <end position="320"/>
    </location>
</feature>
<reference evidence="9 10" key="1">
    <citation type="submission" date="2018-12" db="EMBL/GenBank/DDBJ databases">
        <authorList>
            <person name="Kim S.-J."/>
            <person name="Jung G.-Y."/>
        </authorList>
    </citation>
    <scope>NUCLEOTIDE SEQUENCE [LARGE SCALE GENOMIC DNA]</scope>
    <source>
        <strain evidence="9 10">03SU3-P</strain>
    </source>
</reference>
<dbReference type="GO" id="GO:0004222">
    <property type="term" value="F:metalloendopeptidase activity"/>
    <property type="evidence" value="ECO:0007669"/>
    <property type="project" value="InterPro"/>
</dbReference>
<evidence type="ECO:0000256" key="6">
    <source>
        <dbReference type="RuleBase" id="RU003983"/>
    </source>
</evidence>
<feature type="transmembrane region" description="Helical" evidence="7">
    <location>
        <begin position="96"/>
        <end position="117"/>
    </location>
</feature>
<keyword evidence="10" id="KW-1185">Reference proteome</keyword>
<evidence type="ECO:0000256" key="7">
    <source>
        <dbReference type="SAM" id="Phobius"/>
    </source>
</evidence>
<keyword evidence="7" id="KW-0472">Membrane</keyword>
<dbReference type="GO" id="GO:0016020">
    <property type="term" value="C:membrane"/>
    <property type="evidence" value="ECO:0007669"/>
    <property type="project" value="TreeGrafter"/>
</dbReference>
<evidence type="ECO:0000256" key="4">
    <source>
        <dbReference type="ARBA" id="ARBA00022833"/>
    </source>
</evidence>
<dbReference type="PANTHER" id="PTHR22726:SF1">
    <property type="entry name" value="METALLOENDOPEPTIDASE OMA1, MITOCHONDRIAL"/>
    <property type="match status" value="1"/>
</dbReference>
<dbReference type="GO" id="GO:0051603">
    <property type="term" value="P:proteolysis involved in protein catabolic process"/>
    <property type="evidence" value="ECO:0007669"/>
    <property type="project" value="TreeGrafter"/>
</dbReference>
<dbReference type="OrthoDB" id="9810445at2"/>
<keyword evidence="3 6" id="KW-0378">Hydrolase</keyword>